<dbReference type="Proteomes" id="UP001223712">
    <property type="component" value="Unassembled WGS sequence"/>
</dbReference>
<dbReference type="EMBL" id="JAUFQY010000001">
    <property type="protein sequence ID" value="MDN3700461.1"/>
    <property type="molecule type" value="Genomic_DNA"/>
</dbReference>
<dbReference type="RefSeq" id="WP_290334731.1">
    <property type="nucleotide sequence ID" value="NZ_JAUFQY010000001.1"/>
</dbReference>
<reference evidence="2" key="1">
    <citation type="journal article" date="2019" name="Int. J. Syst. Evol. Microbiol.">
        <title>The Global Catalogue of Microorganisms (GCM) 10K type strain sequencing project: providing services to taxonomists for standard genome sequencing and annotation.</title>
        <authorList>
            <consortium name="The Broad Institute Genomics Platform"/>
            <consortium name="The Broad Institute Genome Sequencing Center for Infectious Disease"/>
            <person name="Wu L."/>
            <person name="Ma J."/>
        </authorList>
    </citation>
    <scope>NUCLEOTIDE SEQUENCE [LARGE SCALE GENOMIC DNA]</scope>
    <source>
        <strain evidence="2">CECT 7226</strain>
    </source>
</reference>
<comment type="caution">
    <text evidence="1">The sequence shown here is derived from an EMBL/GenBank/DDBJ whole genome shotgun (WGS) entry which is preliminary data.</text>
</comment>
<sequence>MDNNISNLYICSTVRHVMLSVFHAIKSDKKSTIVLFNDYQNIPPELINTHKLPSKIKITLASRYDLTSEIKQKNSLEISY</sequence>
<organism evidence="1 2">
    <name type="scientific">Vibrio artabrorum</name>
    <dbReference type="NCBI Taxonomy" id="446374"/>
    <lineage>
        <taxon>Bacteria</taxon>
        <taxon>Pseudomonadati</taxon>
        <taxon>Pseudomonadota</taxon>
        <taxon>Gammaproteobacteria</taxon>
        <taxon>Vibrionales</taxon>
        <taxon>Vibrionaceae</taxon>
        <taxon>Vibrio</taxon>
    </lineage>
</organism>
<evidence type="ECO:0000313" key="1">
    <source>
        <dbReference type="EMBL" id="MDN3700461.1"/>
    </source>
</evidence>
<accession>A0ABT8CFF8</accession>
<protein>
    <submittedName>
        <fullName evidence="1">Uncharacterized protein</fullName>
    </submittedName>
</protein>
<name>A0ABT8CFF8_9VIBR</name>
<gene>
    <name evidence="1" type="ORF">QWY96_05400</name>
</gene>
<proteinExistence type="predicted"/>
<evidence type="ECO:0000313" key="2">
    <source>
        <dbReference type="Proteomes" id="UP001223712"/>
    </source>
</evidence>
<keyword evidence="2" id="KW-1185">Reference proteome</keyword>